<feature type="region of interest" description="Disordered" evidence="9">
    <location>
        <begin position="1"/>
        <end position="21"/>
    </location>
</feature>
<evidence type="ECO:0000256" key="9">
    <source>
        <dbReference type="SAM" id="MobiDB-lite"/>
    </source>
</evidence>
<dbReference type="PIRSF" id="PIRSF000264">
    <property type="entry name" value="Meth_CoM_rd_gama"/>
    <property type="match status" value="1"/>
</dbReference>
<dbReference type="OrthoDB" id="52520at2157"/>
<name>A0A483CSA4_9EURY</name>
<evidence type="ECO:0000256" key="7">
    <source>
        <dbReference type="ARBA" id="ARBA00047772"/>
    </source>
</evidence>
<dbReference type="GO" id="GO:0050524">
    <property type="term" value="F:coenzyme-B sulfoethylthiotransferase activity"/>
    <property type="evidence" value="ECO:0007669"/>
    <property type="project" value="UniProtKB-UniRule"/>
</dbReference>
<evidence type="ECO:0000313" key="11">
    <source>
        <dbReference type="Proteomes" id="UP000292580"/>
    </source>
</evidence>
<dbReference type="RefSeq" id="WP_130645564.1">
    <property type="nucleotide sequence ID" value="NZ_PGCL01000001.1"/>
</dbReference>
<reference evidence="10 11" key="1">
    <citation type="submission" date="2017-11" db="EMBL/GenBank/DDBJ databases">
        <title>Isolation and Characterization of Methanofollis Species from Methane Seep Offshore SW Taiwan.</title>
        <authorList>
            <person name="Teng N.-H."/>
            <person name="Lai M.-C."/>
            <person name="Chen S.-C."/>
        </authorList>
    </citation>
    <scope>NUCLEOTIDE SEQUENCE [LARGE SCALE GENOMIC DNA]</scope>
    <source>
        <strain evidence="10 11">FWC-SCC2</strain>
    </source>
</reference>
<dbReference type="SUPFAM" id="SSF55088">
    <property type="entry name" value="Methyl-coenzyme M reductase subunits"/>
    <property type="match status" value="1"/>
</dbReference>
<dbReference type="InterPro" id="IPR003178">
    <property type="entry name" value="Me_CoM_Rdtase_gsu"/>
</dbReference>
<dbReference type="Proteomes" id="UP000292580">
    <property type="component" value="Unassembled WGS sequence"/>
</dbReference>
<keyword evidence="5 8" id="KW-0808">Transferase</keyword>
<dbReference type="Pfam" id="PF02240">
    <property type="entry name" value="MCR_gamma"/>
    <property type="match status" value="1"/>
</dbReference>
<dbReference type="AlphaFoldDB" id="A0A483CSA4"/>
<proteinExistence type="inferred from homology"/>
<comment type="subunit">
    <text evidence="4">MCR is a hexamer of two alpha, two beta, and two gamma chains, forming a dimer of heterotrimers.</text>
</comment>
<evidence type="ECO:0000256" key="2">
    <source>
        <dbReference type="ARBA" id="ARBA00005149"/>
    </source>
</evidence>
<organism evidence="10 11">
    <name type="scientific">Methanofollis fontis</name>
    <dbReference type="NCBI Taxonomy" id="2052832"/>
    <lineage>
        <taxon>Archaea</taxon>
        <taxon>Methanobacteriati</taxon>
        <taxon>Methanobacteriota</taxon>
        <taxon>Stenosarchaea group</taxon>
        <taxon>Methanomicrobia</taxon>
        <taxon>Methanomicrobiales</taxon>
        <taxon>Methanomicrobiaceae</taxon>
        <taxon>Methanofollis</taxon>
    </lineage>
</organism>
<evidence type="ECO:0000256" key="3">
    <source>
        <dbReference type="ARBA" id="ARBA00008740"/>
    </source>
</evidence>
<dbReference type="GO" id="GO:0015948">
    <property type="term" value="P:methanogenesis"/>
    <property type="evidence" value="ECO:0007669"/>
    <property type="project" value="UniProtKB-UniRule"/>
</dbReference>
<comment type="similarity">
    <text evidence="3">Belongs to the methyl-coenzyme M reductase gamma subunit family.</text>
</comment>
<evidence type="ECO:0000256" key="1">
    <source>
        <dbReference type="ARBA" id="ARBA00001952"/>
    </source>
</evidence>
<dbReference type="InterPro" id="IPR036994">
    <property type="entry name" value="Me_CoM_Rdtase_gsu_sf"/>
</dbReference>
<keyword evidence="6 8" id="KW-0484">Methanogenesis</keyword>
<evidence type="ECO:0000256" key="5">
    <source>
        <dbReference type="ARBA" id="ARBA00022679"/>
    </source>
</evidence>
<evidence type="ECO:0000256" key="4">
    <source>
        <dbReference type="ARBA" id="ARBA00011155"/>
    </source>
</evidence>
<evidence type="ECO:0000256" key="8">
    <source>
        <dbReference type="PIRNR" id="PIRNR000264"/>
    </source>
</evidence>
<dbReference type="UniPathway" id="UPA00646">
    <property type="reaction ID" value="UER00699"/>
</dbReference>
<evidence type="ECO:0000313" key="10">
    <source>
        <dbReference type="EMBL" id="TAJ45224.1"/>
    </source>
</evidence>
<sequence>MAYKPQFGPGTSAVAENRRKQMNPGYQLSKIRDVTDEDVVLILGHRAPGAAYPTAHPPLAEQQEPDCPVRKLVTPTDGAKAGDRVRYIQFADSMFNAPSQPYQRTYMECYRFRGIDPGTLSGRQIVECRERDLESYSKELINTEVFDPALVSCRGATVHGHSLRLAEDGMMFDMLQRCVLGADGVVKYVKNQIGEPLDRAVEVGKPMDAEWLKANTTIFHSLAGTAFRDDQEYVEYVQRIHSLRTKYGFMPKEE</sequence>
<dbReference type="Gene3D" id="3.90.320.20">
    <property type="entry name" value="Methyl-coenzyme M reductase, gamma subunit"/>
    <property type="match status" value="1"/>
</dbReference>
<dbReference type="EMBL" id="PGCL01000001">
    <property type="protein sequence ID" value="TAJ45224.1"/>
    <property type="molecule type" value="Genomic_DNA"/>
</dbReference>
<gene>
    <name evidence="10" type="primary">mcrG</name>
    <name evidence="10" type="ORF">CUJ86_00260</name>
</gene>
<comment type="cofactor">
    <cofactor evidence="1">
        <name>coenzyme F430</name>
        <dbReference type="ChEBI" id="CHEBI:60540"/>
    </cofactor>
</comment>
<comment type="pathway">
    <text evidence="2 8">One-carbon metabolism; methyl-coenzyme M reduction; methane from methyl-coenzyme M: step 1/1.</text>
</comment>
<comment type="catalytic activity">
    <reaction evidence="7">
        <text>coenzyme B + methyl-coenzyme M = methane + coenzyme M-coenzyme B heterodisulfide</text>
        <dbReference type="Rhea" id="RHEA:12532"/>
        <dbReference type="ChEBI" id="CHEBI:16183"/>
        <dbReference type="ChEBI" id="CHEBI:58286"/>
        <dbReference type="ChEBI" id="CHEBI:58411"/>
        <dbReference type="ChEBI" id="CHEBI:58596"/>
        <dbReference type="EC" id="2.8.4.1"/>
    </reaction>
    <physiologicalReaction direction="left-to-right" evidence="7">
        <dbReference type="Rhea" id="RHEA:12533"/>
    </physiologicalReaction>
</comment>
<dbReference type="NCBIfam" id="TIGR03259">
    <property type="entry name" value="met_CoM_red_gam"/>
    <property type="match status" value="1"/>
</dbReference>
<keyword evidence="11" id="KW-1185">Reference proteome</keyword>
<dbReference type="InterPro" id="IPR009024">
    <property type="entry name" value="Me_CoM_Rdtase_Fd-like_fold"/>
</dbReference>
<dbReference type="EC" id="2.8.4.1" evidence="8"/>
<comment type="caution">
    <text evidence="10">The sequence shown here is derived from an EMBL/GenBank/DDBJ whole genome shotgun (WGS) entry which is preliminary data.</text>
</comment>
<protein>
    <recommendedName>
        <fullName evidence="8">Methyl-coenzyme M reductase subunit gamma</fullName>
        <ecNumber evidence="8">2.8.4.1</ecNumber>
    </recommendedName>
</protein>
<comment type="subunit">
    <text evidence="8">Hexamer of two alpha, two beta, and two gamma chains.</text>
</comment>
<accession>A0A483CSA4</accession>
<evidence type="ECO:0000256" key="6">
    <source>
        <dbReference type="ARBA" id="ARBA00022994"/>
    </source>
</evidence>